<dbReference type="AlphaFoldDB" id="A0A2Z6PDU3"/>
<dbReference type="PROSITE" id="PS50181">
    <property type="entry name" value="FBOX"/>
    <property type="match status" value="1"/>
</dbReference>
<evidence type="ECO:0000313" key="3">
    <source>
        <dbReference type="Proteomes" id="UP000242715"/>
    </source>
</evidence>
<protein>
    <recommendedName>
        <fullName evidence="1">F-box domain-containing protein</fullName>
    </recommendedName>
</protein>
<evidence type="ECO:0000259" key="1">
    <source>
        <dbReference type="PROSITE" id="PS50181"/>
    </source>
</evidence>
<sequence>MIQHKTKKRRHDIETTQDTLSDLPVCVLVHILSFLNTKEAVRTSILSKRWNRIWKYIPILTLHYSDFSTLKSFDKFVSRVLSLRDKSIVLHAINFDRNGSIEHDLLKRVAKYVLSRNVKLCQLGIDVKGDIAHILPCISSCQTLTSLKLSVNPKGRHNYGRTLFPKSLNLPALTCLHLRNFAFCAGGDGRIEPFSAFNSLYSLTIDNCTVKDAQTLFITSETLVSLTMCNHCFDFYLIELSTPSLCTFAFIGTPYQIFRGSGLSSVKQVNIDVEMLANYPFPPMVLLSWLYALTNTESLTITASTLQVLSLVPDYVKDTLPQLCRMRSLKSLKVKLKPLSFGVSMAVKTVKLEKALNGGFESTSPIPYGILELLLKNSPSANVDFVECSRFEDSFEHLSPFSSSYFLRFMEEMLVLKKYTKMFKTTFDVLERQMNEAFMLLQL</sequence>
<dbReference type="EMBL" id="DF973885">
    <property type="protein sequence ID" value="GAU41867.1"/>
    <property type="molecule type" value="Genomic_DNA"/>
</dbReference>
<dbReference type="PANTHER" id="PTHR32212">
    <property type="entry name" value="CYCLIN-LIKE F-BOX"/>
    <property type="match status" value="1"/>
</dbReference>
<keyword evidence="3" id="KW-1185">Reference proteome</keyword>
<dbReference type="PANTHER" id="PTHR32212:SF269">
    <property type="entry name" value="F-BOX_RNI_FBD-LIKE DOMAIN PROTEIN"/>
    <property type="match status" value="1"/>
</dbReference>
<proteinExistence type="predicted"/>
<dbReference type="InterPro" id="IPR036047">
    <property type="entry name" value="F-box-like_dom_sf"/>
</dbReference>
<dbReference type="SUPFAM" id="SSF81383">
    <property type="entry name" value="F-box domain"/>
    <property type="match status" value="1"/>
</dbReference>
<dbReference type="InterPro" id="IPR053781">
    <property type="entry name" value="F-box_AtFBL13-like"/>
</dbReference>
<organism evidence="2 3">
    <name type="scientific">Trifolium subterraneum</name>
    <name type="common">Subterranean clover</name>
    <dbReference type="NCBI Taxonomy" id="3900"/>
    <lineage>
        <taxon>Eukaryota</taxon>
        <taxon>Viridiplantae</taxon>
        <taxon>Streptophyta</taxon>
        <taxon>Embryophyta</taxon>
        <taxon>Tracheophyta</taxon>
        <taxon>Spermatophyta</taxon>
        <taxon>Magnoliopsida</taxon>
        <taxon>eudicotyledons</taxon>
        <taxon>Gunneridae</taxon>
        <taxon>Pentapetalae</taxon>
        <taxon>rosids</taxon>
        <taxon>fabids</taxon>
        <taxon>Fabales</taxon>
        <taxon>Fabaceae</taxon>
        <taxon>Papilionoideae</taxon>
        <taxon>50 kb inversion clade</taxon>
        <taxon>NPAAA clade</taxon>
        <taxon>Hologalegina</taxon>
        <taxon>IRL clade</taxon>
        <taxon>Trifolieae</taxon>
        <taxon>Trifolium</taxon>
    </lineage>
</organism>
<dbReference type="OrthoDB" id="1848700at2759"/>
<dbReference type="Gene3D" id="1.20.1280.50">
    <property type="match status" value="1"/>
</dbReference>
<accession>A0A2Z6PDU3</accession>
<dbReference type="InterPro" id="IPR032675">
    <property type="entry name" value="LRR_dom_sf"/>
</dbReference>
<dbReference type="SMART" id="SM00256">
    <property type="entry name" value="FBOX"/>
    <property type="match status" value="1"/>
</dbReference>
<feature type="domain" description="F-box" evidence="1">
    <location>
        <begin position="17"/>
        <end position="67"/>
    </location>
</feature>
<reference evidence="3" key="1">
    <citation type="journal article" date="2017" name="Front. Plant Sci.">
        <title>Climate Clever Clovers: New Paradigm to Reduce the Environmental Footprint of Ruminants by Breeding Low Methanogenic Forages Utilizing Haplotype Variation.</title>
        <authorList>
            <person name="Kaur P."/>
            <person name="Appels R."/>
            <person name="Bayer P.E."/>
            <person name="Keeble-Gagnere G."/>
            <person name="Wang J."/>
            <person name="Hirakawa H."/>
            <person name="Shirasawa K."/>
            <person name="Vercoe P."/>
            <person name="Stefanova K."/>
            <person name="Durmic Z."/>
            <person name="Nichols P."/>
            <person name="Revell C."/>
            <person name="Isobe S.N."/>
            <person name="Edwards D."/>
            <person name="Erskine W."/>
        </authorList>
    </citation>
    <scope>NUCLEOTIDE SEQUENCE [LARGE SCALE GENOMIC DNA]</scope>
    <source>
        <strain evidence="3">cv. Daliak</strain>
    </source>
</reference>
<dbReference type="Proteomes" id="UP000242715">
    <property type="component" value="Unassembled WGS sequence"/>
</dbReference>
<dbReference type="SUPFAM" id="SSF52047">
    <property type="entry name" value="RNI-like"/>
    <property type="match status" value="1"/>
</dbReference>
<dbReference type="InterPro" id="IPR001810">
    <property type="entry name" value="F-box_dom"/>
</dbReference>
<dbReference type="Gene3D" id="3.80.10.10">
    <property type="entry name" value="Ribonuclease Inhibitor"/>
    <property type="match status" value="1"/>
</dbReference>
<dbReference type="CDD" id="cd22160">
    <property type="entry name" value="F-box_AtFBL13-like"/>
    <property type="match status" value="1"/>
</dbReference>
<name>A0A2Z6PDU3_TRISU</name>
<gene>
    <name evidence="2" type="ORF">TSUD_366140</name>
</gene>
<evidence type="ECO:0000313" key="2">
    <source>
        <dbReference type="EMBL" id="GAU41867.1"/>
    </source>
</evidence>
<dbReference type="Pfam" id="PF00646">
    <property type="entry name" value="F-box"/>
    <property type="match status" value="1"/>
</dbReference>